<gene>
    <name evidence="16" type="primary">VEZT</name>
</gene>
<reference evidence="16" key="3">
    <citation type="submission" date="2025-09" db="UniProtKB">
        <authorList>
            <consortium name="Ensembl"/>
        </authorList>
    </citation>
    <scope>IDENTIFICATION</scope>
</reference>
<dbReference type="GO" id="GO:0098609">
    <property type="term" value="P:cell-cell adhesion"/>
    <property type="evidence" value="ECO:0007669"/>
    <property type="project" value="InterPro"/>
</dbReference>
<evidence type="ECO:0000256" key="3">
    <source>
        <dbReference type="ARBA" id="ARBA00004651"/>
    </source>
</evidence>
<keyword evidence="10 13" id="KW-0175">Coiled coil</keyword>
<reference evidence="16" key="2">
    <citation type="submission" date="2025-08" db="UniProtKB">
        <authorList>
            <consortium name="Ensembl"/>
        </authorList>
    </citation>
    <scope>IDENTIFICATION</scope>
</reference>
<feature type="compositionally biased region" description="Acidic residues" evidence="14">
    <location>
        <begin position="791"/>
        <end position="803"/>
    </location>
</feature>
<evidence type="ECO:0000256" key="8">
    <source>
        <dbReference type="ARBA" id="ARBA00022949"/>
    </source>
</evidence>
<name>A0AAR2IN95_PYGNA</name>
<accession>A0AAR2IN95</accession>
<dbReference type="Proteomes" id="UP001501920">
    <property type="component" value="Chromosome 1"/>
</dbReference>
<dbReference type="GO" id="GO:0005886">
    <property type="term" value="C:plasma membrane"/>
    <property type="evidence" value="ECO:0007669"/>
    <property type="project" value="UniProtKB-SubCell"/>
</dbReference>
<dbReference type="InterPro" id="IPR026858">
    <property type="entry name" value="Vezatin"/>
</dbReference>
<feature type="region of interest" description="Disordered" evidence="14">
    <location>
        <begin position="658"/>
        <end position="723"/>
    </location>
</feature>
<feature type="region of interest" description="Disordered" evidence="14">
    <location>
        <begin position="520"/>
        <end position="547"/>
    </location>
</feature>
<keyword evidence="17" id="KW-1185">Reference proteome</keyword>
<feature type="compositionally biased region" description="Polar residues" evidence="14">
    <location>
        <begin position="805"/>
        <end position="815"/>
    </location>
</feature>
<evidence type="ECO:0000256" key="7">
    <source>
        <dbReference type="ARBA" id="ARBA00022692"/>
    </source>
</evidence>
<dbReference type="PANTHER" id="PTHR15989:SF5">
    <property type="entry name" value="VEZATIN"/>
    <property type="match status" value="1"/>
</dbReference>
<evidence type="ECO:0000313" key="17">
    <source>
        <dbReference type="Proteomes" id="UP001501920"/>
    </source>
</evidence>
<evidence type="ECO:0000256" key="14">
    <source>
        <dbReference type="SAM" id="MobiDB-lite"/>
    </source>
</evidence>
<feature type="coiled-coil region" evidence="13">
    <location>
        <begin position="445"/>
        <end position="472"/>
    </location>
</feature>
<dbReference type="AlphaFoldDB" id="A0AAR2IN95"/>
<evidence type="ECO:0000259" key="15">
    <source>
        <dbReference type="Pfam" id="PF12632"/>
    </source>
</evidence>
<dbReference type="GO" id="GO:0005912">
    <property type="term" value="C:adherens junction"/>
    <property type="evidence" value="ECO:0007669"/>
    <property type="project" value="UniProtKB-SubCell"/>
</dbReference>
<protein>
    <recommendedName>
        <fullName evidence="5">Vezatin</fullName>
    </recommendedName>
</protein>
<evidence type="ECO:0000256" key="12">
    <source>
        <dbReference type="ARBA" id="ARBA00023242"/>
    </source>
</evidence>
<feature type="compositionally biased region" description="Low complexity" evidence="14">
    <location>
        <begin position="522"/>
        <end position="533"/>
    </location>
</feature>
<dbReference type="InterPro" id="IPR026859">
    <property type="entry name" value="Myosin-bd"/>
</dbReference>
<feature type="region of interest" description="Disordered" evidence="14">
    <location>
        <begin position="786"/>
        <end position="815"/>
    </location>
</feature>
<feature type="domain" description="Myosin-binding" evidence="15">
    <location>
        <begin position="164"/>
        <end position="453"/>
    </location>
</feature>
<evidence type="ECO:0000256" key="1">
    <source>
        <dbReference type="ARBA" id="ARBA00004123"/>
    </source>
</evidence>
<dbReference type="GeneTree" id="ENSGT00390000003290"/>
<dbReference type="Ensembl" id="ENSPNAT00000041828.1">
    <property type="protein sequence ID" value="ENSPNAP00000041168.1"/>
    <property type="gene ID" value="ENSPNAG00000029979.2"/>
</dbReference>
<feature type="compositionally biased region" description="Basic and acidic residues" evidence="14">
    <location>
        <begin position="674"/>
        <end position="690"/>
    </location>
</feature>
<organism evidence="16 17">
    <name type="scientific">Pygocentrus nattereri</name>
    <name type="common">Red-bellied piranha</name>
    <dbReference type="NCBI Taxonomy" id="42514"/>
    <lineage>
        <taxon>Eukaryota</taxon>
        <taxon>Metazoa</taxon>
        <taxon>Chordata</taxon>
        <taxon>Craniata</taxon>
        <taxon>Vertebrata</taxon>
        <taxon>Euteleostomi</taxon>
        <taxon>Actinopterygii</taxon>
        <taxon>Neopterygii</taxon>
        <taxon>Teleostei</taxon>
        <taxon>Ostariophysi</taxon>
        <taxon>Characiformes</taxon>
        <taxon>Characoidei</taxon>
        <taxon>Pygocentrus</taxon>
    </lineage>
</organism>
<evidence type="ECO:0000256" key="4">
    <source>
        <dbReference type="ARBA" id="ARBA00007245"/>
    </source>
</evidence>
<evidence type="ECO:0000256" key="5">
    <source>
        <dbReference type="ARBA" id="ARBA00018125"/>
    </source>
</evidence>
<dbReference type="PANTHER" id="PTHR15989">
    <property type="entry name" value="VEZATIN"/>
    <property type="match status" value="1"/>
</dbReference>
<keyword evidence="11" id="KW-0472">Membrane</keyword>
<dbReference type="Pfam" id="PF12632">
    <property type="entry name" value="Vezatin"/>
    <property type="match status" value="1"/>
</dbReference>
<evidence type="ECO:0000313" key="16">
    <source>
        <dbReference type="Ensembl" id="ENSPNAP00000041168.1"/>
    </source>
</evidence>
<evidence type="ECO:0000256" key="13">
    <source>
        <dbReference type="SAM" id="Coils"/>
    </source>
</evidence>
<evidence type="ECO:0000256" key="9">
    <source>
        <dbReference type="ARBA" id="ARBA00022989"/>
    </source>
</evidence>
<evidence type="ECO:0000256" key="2">
    <source>
        <dbReference type="ARBA" id="ARBA00004536"/>
    </source>
</evidence>
<evidence type="ECO:0000256" key="6">
    <source>
        <dbReference type="ARBA" id="ARBA00022475"/>
    </source>
</evidence>
<keyword evidence="8" id="KW-0965">Cell junction</keyword>
<comment type="subcellular location">
    <subcellularLocation>
        <location evidence="2">Cell junction</location>
        <location evidence="2">Adherens junction</location>
    </subcellularLocation>
    <subcellularLocation>
        <location evidence="3">Cell membrane</location>
        <topology evidence="3">Multi-pass membrane protein</topology>
    </subcellularLocation>
    <subcellularLocation>
        <location evidence="1">Nucleus</location>
    </subcellularLocation>
</comment>
<keyword evidence="9" id="KW-1133">Transmembrane helix</keyword>
<keyword evidence="6" id="KW-1003">Cell membrane</keyword>
<evidence type="ECO:0000256" key="11">
    <source>
        <dbReference type="ARBA" id="ARBA00023136"/>
    </source>
</evidence>
<proteinExistence type="inferred from homology"/>
<sequence length="815" mass="90437">MKRRGRTGREVRDDGEVRQAVNSPLFQYLQDLGHTDFEACSPISQAQEEELNAQERLLPRDVLSPPRNGGIWRLAEALWSLTPFHQGSAPLRLEQQLDTAFRQYSLRCVLSQDVLLQEDVELIELLDPSALSLGSTNTVCPSATTALPAPYYLSPPSLWDVSVLVGLVAVLLAVWCSCPEDDQALLWLGVCAVCVLCVRRSVSLWRKAGLQQRVQSQAIQLESLVMNSRALTSLARKSLRLIQETEVISRGFTLVSAACPFNRAGQLRSQQLIGLRKAAYQSLRCAFRASRLATLRACTFPLNSEIDNVTNYVSTVPIRELGLGLGAEHLSDEQAQELTNDYSLPALKLLFQLWVGQSSEFFRRLALLLSSGREEPESKPRPLAYNSVATITSSLHPTLAGCLGELQRSYDFHRYFETQHQSAASGRMGRARQKCRELNSLHTSVRSLQLHLKALLSEVIILEDELEKLMVAKETEEVTCAGYQELRERLHLLQPHMQASSCCWDDMTAQVERMLRRVTSCPGSAETPEEAAGPAPPPPAPITHIQNRDPVPEEQELEAYVSESDSDTEWGGAVDMLSPWERERQRREREESRRVLLELKSVLGIRTSEGERDKRKVMLFSDQAALAQAATETSEHPIIPETSVVPDCLELTIAAGNHVSQQPLGGEGEEEREEGQTEKDSTEDREKDTETTEFCCGTADITGDTGTEDEGGGRSVTEGTQLFQSDGLIDEEGARQDGTHPLSPRVPTLSVIDRLTELHGSEVLSLGSALAAQVAARSHTFTHLQECTYGDSEEGEEEEEMSQLEDVTSQPEEQR</sequence>
<reference evidence="16 17" key="1">
    <citation type="submission" date="2020-10" db="EMBL/GenBank/DDBJ databases">
        <title>Pygocentrus nattereri (red-bellied piranha) genome, fPygNat1, primary haplotype.</title>
        <authorList>
            <person name="Myers G."/>
            <person name="Meyer A."/>
            <person name="Karagic N."/>
            <person name="Pippel M."/>
            <person name="Winkler S."/>
            <person name="Tracey A."/>
            <person name="Wood J."/>
            <person name="Formenti G."/>
            <person name="Howe K."/>
            <person name="Fedrigo O."/>
            <person name="Jarvis E.D."/>
        </authorList>
    </citation>
    <scope>NUCLEOTIDE SEQUENCE [LARGE SCALE GENOMIC DNA]</scope>
</reference>
<evidence type="ECO:0000256" key="10">
    <source>
        <dbReference type="ARBA" id="ARBA00023054"/>
    </source>
</evidence>
<keyword evidence="12" id="KW-0539">Nucleus</keyword>
<dbReference type="GO" id="GO:0017022">
    <property type="term" value="F:myosin binding"/>
    <property type="evidence" value="ECO:0007669"/>
    <property type="project" value="InterPro"/>
</dbReference>
<dbReference type="GO" id="GO:0005634">
    <property type="term" value="C:nucleus"/>
    <property type="evidence" value="ECO:0007669"/>
    <property type="project" value="UniProtKB-SubCell"/>
</dbReference>
<comment type="similarity">
    <text evidence="4">Belongs to the vezatin family.</text>
</comment>
<keyword evidence="7" id="KW-0812">Transmembrane</keyword>